<evidence type="ECO:0000313" key="1">
    <source>
        <dbReference type="EMBL" id="MDX4957259.1"/>
    </source>
</evidence>
<dbReference type="Gene3D" id="1.10.260.40">
    <property type="entry name" value="lambda repressor-like DNA-binding domains"/>
    <property type="match status" value="1"/>
</dbReference>
<dbReference type="RefSeq" id="WP_319076724.1">
    <property type="nucleotide sequence ID" value="NZ_JAWWMZ010000016.1"/>
</dbReference>
<accession>A0AAJ2R334</accession>
<name>A0AAJ2R334_DELAC</name>
<dbReference type="InterPro" id="IPR010982">
    <property type="entry name" value="Lambda_DNA-bd_dom_sf"/>
</dbReference>
<sequence>MMFSTWLDAEKGRAKAASKHFNRSKAAISQWRAGVPLDLMLKVRDYTGNEVTLEEMLQERTAAAQQPTSR</sequence>
<dbReference type="Proteomes" id="UP001287445">
    <property type="component" value="Unassembled WGS sequence"/>
</dbReference>
<dbReference type="GO" id="GO:0003677">
    <property type="term" value="F:DNA binding"/>
    <property type="evidence" value="ECO:0007669"/>
    <property type="project" value="InterPro"/>
</dbReference>
<evidence type="ECO:0000313" key="2">
    <source>
        <dbReference type="Proteomes" id="UP001287445"/>
    </source>
</evidence>
<dbReference type="EMBL" id="JAWWMZ010000016">
    <property type="protein sequence ID" value="MDX4957259.1"/>
    <property type="molecule type" value="Genomic_DNA"/>
</dbReference>
<comment type="caution">
    <text evidence="1">The sequence shown here is derived from an EMBL/GenBank/DDBJ whole genome shotgun (WGS) entry which is preliminary data.</text>
</comment>
<gene>
    <name evidence="1" type="ORF">SGN30_27900</name>
</gene>
<dbReference type="SUPFAM" id="SSF47413">
    <property type="entry name" value="lambda repressor-like DNA-binding domains"/>
    <property type="match status" value="1"/>
</dbReference>
<organism evidence="1 2">
    <name type="scientific">Delftia acidovorans</name>
    <name type="common">Pseudomonas acidovorans</name>
    <name type="synonym">Comamonas acidovorans</name>
    <dbReference type="NCBI Taxonomy" id="80866"/>
    <lineage>
        <taxon>Bacteria</taxon>
        <taxon>Pseudomonadati</taxon>
        <taxon>Pseudomonadota</taxon>
        <taxon>Betaproteobacteria</taxon>
        <taxon>Burkholderiales</taxon>
        <taxon>Comamonadaceae</taxon>
        <taxon>Delftia</taxon>
    </lineage>
</organism>
<reference evidence="1" key="1">
    <citation type="submission" date="2023-11" db="EMBL/GenBank/DDBJ databases">
        <title>Identification and selenium tolerance of Delftia acidovorans R3-25.</title>
        <authorList>
            <person name="Zhang S."/>
            <person name="Liu Y."/>
            <person name="Guo Y."/>
        </authorList>
    </citation>
    <scope>NUCLEOTIDE SEQUENCE</scope>
    <source>
        <strain evidence="1">R3-25</strain>
    </source>
</reference>
<proteinExistence type="predicted"/>
<dbReference type="AlphaFoldDB" id="A0AAJ2R334"/>
<protein>
    <submittedName>
        <fullName evidence="1">Uncharacterized protein</fullName>
    </submittedName>
</protein>